<dbReference type="AlphaFoldDB" id="A0A8E1WMC4"/>
<name>A0A8E1WMC4_9HYPH</name>
<reference evidence="1 2" key="1">
    <citation type="submission" date="2020-08" db="EMBL/GenBank/DDBJ databases">
        <title>Genomic Encyclopedia of Type Strains, Phase IV (KMG-IV): sequencing the most valuable type-strain genomes for metagenomic binning, comparative biology and taxonomic classification.</title>
        <authorList>
            <person name="Goeker M."/>
        </authorList>
    </citation>
    <scope>NUCLEOTIDE SEQUENCE [LARGE SCALE GENOMIC DNA]</scope>
    <source>
        <strain evidence="1 2">DSM 17454</strain>
    </source>
</reference>
<sequence length="84" mass="9517">MTSSKQERRAQMMRPIASDDLLRLQSLAAHICDEIGANRSSLKGALILDTLVAMYRAGVRDERLMLTCVSRRMPAKPKRDFEQP</sequence>
<evidence type="ECO:0000313" key="2">
    <source>
        <dbReference type="Proteomes" id="UP000532373"/>
    </source>
</evidence>
<dbReference type="Proteomes" id="UP000532373">
    <property type="component" value="Unassembled WGS sequence"/>
</dbReference>
<protein>
    <submittedName>
        <fullName evidence="1">Uncharacterized protein</fullName>
    </submittedName>
</protein>
<gene>
    <name evidence="1" type="ORF">HNQ96_005826</name>
</gene>
<organism evidence="1 2">
    <name type="scientific">Aminobacter carboxidus</name>
    <dbReference type="NCBI Taxonomy" id="376165"/>
    <lineage>
        <taxon>Bacteria</taxon>
        <taxon>Pseudomonadati</taxon>
        <taxon>Pseudomonadota</taxon>
        <taxon>Alphaproteobacteria</taxon>
        <taxon>Hyphomicrobiales</taxon>
        <taxon>Phyllobacteriaceae</taxon>
        <taxon>Aminobacter</taxon>
    </lineage>
</organism>
<evidence type="ECO:0000313" key="1">
    <source>
        <dbReference type="EMBL" id="MBB6469932.1"/>
    </source>
</evidence>
<dbReference type="EMBL" id="JACHGI010000020">
    <property type="protein sequence ID" value="MBB6469932.1"/>
    <property type="molecule type" value="Genomic_DNA"/>
</dbReference>
<accession>A0A8E1WMC4</accession>
<comment type="caution">
    <text evidence="1">The sequence shown here is derived from an EMBL/GenBank/DDBJ whole genome shotgun (WGS) entry which is preliminary data.</text>
</comment>
<proteinExistence type="predicted"/>